<sequence>MTSEEEMSPKSGRWRGGISCEIPFKVCNKRLGSRGNGVGLPEEWNTPFSKGKKSNFVLPFQSQLLSLRAGLKKTLFSFVND</sequence>
<organism evidence="1 2">
    <name type="scientific">Nephila pilipes</name>
    <name type="common">Giant wood spider</name>
    <name type="synonym">Nephila maculata</name>
    <dbReference type="NCBI Taxonomy" id="299642"/>
    <lineage>
        <taxon>Eukaryota</taxon>
        <taxon>Metazoa</taxon>
        <taxon>Ecdysozoa</taxon>
        <taxon>Arthropoda</taxon>
        <taxon>Chelicerata</taxon>
        <taxon>Arachnida</taxon>
        <taxon>Araneae</taxon>
        <taxon>Araneomorphae</taxon>
        <taxon>Entelegynae</taxon>
        <taxon>Araneoidea</taxon>
        <taxon>Nephilidae</taxon>
        <taxon>Nephila</taxon>
    </lineage>
</organism>
<feature type="non-terminal residue" evidence="1">
    <location>
        <position position="81"/>
    </location>
</feature>
<dbReference type="EMBL" id="BMAW01090277">
    <property type="protein sequence ID" value="GFS43945.1"/>
    <property type="molecule type" value="Genomic_DNA"/>
</dbReference>
<dbReference type="AlphaFoldDB" id="A0A8X6IFL7"/>
<keyword evidence="2" id="KW-1185">Reference proteome</keyword>
<reference evidence="1" key="1">
    <citation type="submission" date="2020-08" db="EMBL/GenBank/DDBJ databases">
        <title>Multicomponent nature underlies the extraordinary mechanical properties of spider dragline silk.</title>
        <authorList>
            <person name="Kono N."/>
            <person name="Nakamura H."/>
            <person name="Mori M."/>
            <person name="Yoshida Y."/>
            <person name="Ohtoshi R."/>
            <person name="Malay A.D."/>
            <person name="Moran D.A.P."/>
            <person name="Tomita M."/>
            <person name="Numata K."/>
            <person name="Arakawa K."/>
        </authorList>
    </citation>
    <scope>NUCLEOTIDE SEQUENCE</scope>
</reference>
<accession>A0A8X6IFL7</accession>
<evidence type="ECO:0000313" key="1">
    <source>
        <dbReference type="EMBL" id="GFS43945.1"/>
    </source>
</evidence>
<proteinExistence type="predicted"/>
<name>A0A8X6IFL7_NEPPI</name>
<evidence type="ECO:0000313" key="2">
    <source>
        <dbReference type="Proteomes" id="UP000887013"/>
    </source>
</evidence>
<gene>
    <name evidence="1" type="ORF">NPIL_421161</name>
</gene>
<comment type="caution">
    <text evidence="1">The sequence shown here is derived from an EMBL/GenBank/DDBJ whole genome shotgun (WGS) entry which is preliminary data.</text>
</comment>
<dbReference type="Proteomes" id="UP000887013">
    <property type="component" value="Unassembled WGS sequence"/>
</dbReference>
<protein>
    <submittedName>
        <fullName evidence="1">Uncharacterized protein</fullName>
    </submittedName>
</protein>